<dbReference type="EMBL" id="CP000001">
    <property type="protein sequence ID" value="AAU16809.1"/>
    <property type="molecule type" value="Genomic_DNA"/>
</dbReference>
<reference evidence="3" key="1">
    <citation type="journal article" date="2006" name="J. Bacteriol.">
        <title>Pathogenomic sequence analysis of Bacillus cereus and Bacillus thuringiensis isolates closely related to Bacillus anthracis.</title>
        <authorList>
            <person name="Han C.S."/>
            <person name="Xie G."/>
            <person name="Challacombe J.F."/>
            <person name="Altherr M.R."/>
            <person name="Bhotika S.S."/>
            <person name="Brown N."/>
            <person name="Bruce D."/>
            <person name="Campbell C.S."/>
            <person name="Campbell M.L."/>
            <person name="Chen J."/>
            <person name="Chertkov O."/>
            <person name="Cleland C."/>
            <person name="Dimitrijevic M."/>
            <person name="Doggett N.A."/>
            <person name="Fawcett J.J."/>
            <person name="Glavina T."/>
            <person name="Goodwin L.A."/>
            <person name="Green L.D."/>
            <person name="Hill K.K."/>
            <person name="Hitchcock P."/>
            <person name="Jackson P.J."/>
            <person name="Keim P."/>
            <person name="Kewalramani A.R."/>
            <person name="Longmire J."/>
            <person name="Lucas S."/>
            <person name="Malfatti S."/>
            <person name="McMurry K."/>
            <person name="Meincke L.J."/>
            <person name="Misra M."/>
            <person name="Moseman B.L."/>
            <person name="Mundt M."/>
            <person name="Munk A.C."/>
            <person name="Okinaka R.T."/>
            <person name="Parson-Quintana B."/>
            <person name="Reilly L.P."/>
            <person name="Richardson P."/>
            <person name="Robinson D.L."/>
            <person name="Rubin E."/>
            <person name="Saunders E."/>
            <person name="Tapia R."/>
            <person name="Tesmer J.G."/>
            <person name="Thayer N."/>
            <person name="Thompson L.S."/>
            <person name="Tice H."/>
            <person name="Ticknor L.O."/>
            <person name="Wills P.L."/>
            <person name="Brettin T.S."/>
            <person name="Gilna P."/>
        </authorList>
    </citation>
    <scope>NUCLEOTIDE SEQUENCE [LARGE SCALE GENOMIC DNA]</scope>
    <source>
        <strain evidence="3">ZK / E33L</strain>
    </source>
</reference>
<dbReference type="Pfam" id="PF10552">
    <property type="entry name" value="ORF6C"/>
    <property type="match status" value="1"/>
</dbReference>
<evidence type="ECO:0000313" key="2">
    <source>
        <dbReference type="EMBL" id="AAU16809.1"/>
    </source>
</evidence>
<gene>
    <name evidence="2" type="ordered locus">BCE33L3457</name>
</gene>
<accession>Q636X7</accession>
<name>Q636X7_BACCZ</name>
<dbReference type="Proteomes" id="UP000002612">
    <property type="component" value="Chromosome"/>
</dbReference>
<dbReference type="InterPro" id="IPR018878">
    <property type="entry name" value="ORF6C_dom"/>
</dbReference>
<dbReference type="NCBIfam" id="TIGR02681">
    <property type="entry name" value="phage_pRha"/>
    <property type="match status" value="1"/>
</dbReference>
<dbReference type="Pfam" id="PF09669">
    <property type="entry name" value="Phage_pRha"/>
    <property type="match status" value="1"/>
</dbReference>
<sequence length="236" mass="27407">MGKLALVSDKLQNNVLVFENNGEVVTDSLTVAEMFGKEHKNVNRDIEVQLEKLAEANEAEWGALNFGQTQYQHPQNKQWYKKYLLTEDAFAIVAMSYVTPEAMKMKVEFLREFKRMKEHIEKRMQIPGDTFGQIELIAAGTSNLNKRVSSLEQVVEKQLTVDYGQQRVIEKTKAKRIYFLWENGHVDKEVHDSTRKLFGLLGRNLKDAFNVNSYRDILKKDFEEALNFVNGWRPMV</sequence>
<dbReference type="RefSeq" id="WP_000517003.1">
    <property type="nucleotide sequence ID" value="NC_006274.1"/>
</dbReference>
<feature type="domain" description="ORF6C" evidence="1">
    <location>
        <begin position="136"/>
        <end position="234"/>
    </location>
</feature>
<proteinExistence type="predicted"/>
<protein>
    <recommendedName>
        <fullName evidence="1">ORF6C domain-containing protein</fullName>
    </recommendedName>
</protein>
<dbReference type="PATRIC" id="fig|288681.22.peg.1955"/>
<dbReference type="AlphaFoldDB" id="Q636X7"/>
<evidence type="ECO:0000259" key="1">
    <source>
        <dbReference type="Pfam" id="PF10552"/>
    </source>
</evidence>
<dbReference type="KEGG" id="bcz:BCE33L3457"/>
<dbReference type="InterPro" id="IPR014054">
    <property type="entry name" value="Phage_regulatory_Rha"/>
</dbReference>
<organism evidence="2 3">
    <name type="scientific">Bacillus cereus (strain ZK / E33L)</name>
    <dbReference type="NCBI Taxonomy" id="288681"/>
    <lineage>
        <taxon>Bacteria</taxon>
        <taxon>Bacillati</taxon>
        <taxon>Bacillota</taxon>
        <taxon>Bacilli</taxon>
        <taxon>Bacillales</taxon>
        <taxon>Bacillaceae</taxon>
        <taxon>Bacillus</taxon>
        <taxon>Bacillus cereus group</taxon>
    </lineage>
</organism>
<evidence type="ECO:0000313" key="3">
    <source>
        <dbReference type="Proteomes" id="UP000002612"/>
    </source>
</evidence>